<dbReference type="Proteomes" id="UP000702425">
    <property type="component" value="Unassembled WGS sequence"/>
</dbReference>
<comment type="caution">
    <text evidence="2">The sequence shown here is derived from an EMBL/GenBank/DDBJ whole genome shotgun (WGS) entry which is preliminary data.</text>
</comment>
<protein>
    <recommendedName>
        <fullName evidence="1">Peptidase metallopeptidase domain-containing protein</fullName>
    </recommendedName>
</protein>
<evidence type="ECO:0000259" key="1">
    <source>
        <dbReference type="SMART" id="SM00235"/>
    </source>
</evidence>
<dbReference type="SUPFAM" id="SSF55486">
    <property type="entry name" value="Metalloproteases ('zincins'), catalytic domain"/>
    <property type="match status" value="1"/>
</dbReference>
<accession>A0ABX2CYG8</accession>
<dbReference type="CDD" id="cd04279">
    <property type="entry name" value="ZnMc_MMP_like_1"/>
    <property type="match status" value="1"/>
</dbReference>
<reference evidence="2 3" key="1">
    <citation type="journal article" date="2020" name="Sci. Rep.">
        <title>A novel cyanobacterial geosmin producer, revising GeoA distribution and dispersion patterns in Bacteria.</title>
        <authorList>
            <person name="Churro C."/>
            <person name="Semedo-Aguiar A.P."/>
            <person name="Silva A.D."/>
            <person name="Pereira-Leal J.B."/>
            <person name="Leite R.B."/>
        </authorList>
    </citation>
    <scope>NUCLEOTIDE SEQUENCE [LARGE SCALE GENOMIC DNA]</scope>
    <source>
        <strain evidence="2 3">IPMA8</strain>
    </source>
</reference>
<evidence type="ECO:0000313" key="2">
    <source>
        <dbReference type="EMBL" id="NQE34650.1"/>
    </source>
</evidence>
<dbReference type="SMART" id="SM00235">
    <property type="entry name" value="ZnMc"/>
    <property type="match status" value="1"/>
</dbReference>
<sequence>MRLWKVTVKPRLLAGLGLALCCFSLIIFTQVNTPAASVSPLPKTLPNPQVHPLPPTLANWQDSTDSGDYFDQVKPPNFGHLLWSKFPIQVYVERPVDANKSEEWVGAVLDVVREWGVYLPLEVVDSSEVADIRILRRAPPLRQGVLRSRSGEATYELYARRDGDKTVLSHRFSVYLNPNQVGKYVPATARHELGHALGIWGHSLIETDVLYFSQVRNPPPISARDVNTLKRVYEQPTRLGW</sequence>
<organism evidence="2 3">
    <name type="scientific">Microcoleus asticus IPMA8</name>
    <dbReference type="NCBI Taxonomy" id="2563858"/>
    <lineage>
        <taxon>Bacteria</taxon>
        <taxon>Bacillati</taxon>
        <taxon>Cyanobacteriota</taxon>
        <taxon>Cyanophyceae</taxon>
        <taxon>Oscillatoriophycideae</taxon>
        <taxon>Oscillatoriales</taxon>
        <taxon>Microcoleaceae</taxon>
        <taxon>Microcoleus</taxon>
        <taxon>Microcoleus asticus</taxon>
    </lineage>
</organism>
<dbReference type="RefSeq" id="WP_172187378.1">
    <property type="nucleotide sequence ID" value="NZ_CAWPPK010000248.1"/>
</dbReference>
<dbReference type="EMBL" id="SRRZ01000036">
    <property type="protein sequence ID" value="NQE34650.1"/>
    <property type="molecule type" value="Genomic_DNA"/>
</dbReference>
<proteinExistence type="predicted"/>
<name>A0ABX2CYG8_9CYAN</name>
<dbReference type="InterPro" id="IPR024079">
    <property type="entry name" value="MetalloPept_cat_dom_sf"/>
</dbReference>
<dbReference type="Gene3D" id="3.40.390.10">
    <property type="entry name" value="Collagenase (Catalytic Domain)"/>
    <property type="match status" value="1"/>
</dbReference>
<keyword evidence="3" id="KW-1185">Reference proteome</keyword>
<dbReference type="InterPro" id="IPR006026">
    <property type="entry name" value="Peptidase_Metallo"/>
</dbReference>
<evidence type="ECO:0000313" key="3">
    <source>
        <dbReference type="Proteomes" id="UP000702425"/>
    </source>
</evidence>
<gene>
    <name evidence="2" type="ORF">E5S67_02378</name>
</gene>
<feature type="domain" description="Peptidase metallopeptidase" evidence="1">
    <location>
        <begin position="79"/>
        <end position="235"/>
    </location>
</feature>